<evidence type="ECO:0000313" key="7">
    <source>
        <dbReference type="Proteomes" id="UP000321578"/>
    </source>
</evidence>
<keyword evidence="2" id="KW-0201">Cytochrome c-type biogenesis</keyword>
<evidence type="ECO:0000256" key="4">
    <source>
        <dbReference type="ARBA" id="ARBA00023284"/>
    </source>
</evidence>
<dbReference type="InterPro" id="IPR017937">
    <property type="entry name" value="Thioredoxin_CS"/>
</dbReference>
<dbReference type="PANTHER" id="PTHR42852:SF6">
    <property type="entry name" value="THIOL:DISULFIDE INTERCHANGE PROTEIN DSBE"/>
    <property type="match status" value="1"/>
</dbReference>
<dbReference type="GO" id="GO:0030313">
    <property type="term" value="C:cell envelope"/>
    <property type="evidence" value="ECO:0007669"/>
    <property type="project" value="UniProtKB-SubCell"/>
</dbReference>
<dbReference type="Pfam" id="PF14289">
    <property type="entry name" value="DUF4369"/>
    <property type="match status" value="1"/>
</dbReference>
<name>A0A5C6ZI44_9FLAO</name>
<dbReference type="EMBL" id="VORO01000011">
    <property type="protein sequence ID" value="TXD88851.1"/>
    <property type="molecule type" value="Genomic_DNA"/>
</dbReference>
<dbReference type="GO" id="GO:0016491">
    <property type="term" value="F:oxidoreductase activity"/>
    <property type="evidence" value="ECO:0007669"/>
    <property type="project" value="InterPro"/>
</dbReference>
<dbReference type="Pfam" id="PF00578">
    <property type="entry name" value="AhpC-TSA"/>
    <property type="match status" value="1"/>
</dbReference>
<dbReference type="GO" id="GO:0017004">
    <property type="term" value="P:cytochrome complex assembly"/>
    <property type="evidence" value="ECO:0007669"/>
    <property type="project" value="UniProtKB-KW"/>
</dbReference>
<dbReference type="PROSITE" id="PS00194">
    <property type="entry name" value="THIOREDOXIN_1"/>
    <property type="match status" value="1"/>
</dbReference>
<comment type="subcellular location">
    <subcellularLocation>
        <location evidence="1">Cell envelope</location>
    </subcellularLocation>
</comment>
<comment type="caution">
    <text evidence="6">The sequence shown here is derived from an EMBL/GenBank/DDBJ whole genome shotgun (WGS) entry which is preliminary data.</text>
</comment>
<dbReference type="PANTHER" id="PTHR42852">
    <property type="entry name" value="THIOL:DISULFIDE INTERCHANGE PROTEIN DSBE"/>
    <property type="match status" value="1"/>
</dbReference>
<dbReference type="PROSITE" id="PS51257">
    <property type="entry name" value="PROKAR_LIPOPROTEIN"/>
    <property type="match status" value="1"/>
</dbReference>
<evidence type="ECO:0000259" key="5">
    <source>
        <dbReference type="PROSITE" id="PS51352"/>
    </source>
</evidence>
<evidence type="ECO:0000313" key="6">
    <source>
        <dbReference type="EMBL" id="TXD88851.1"/>
    </source>
</evidence>
<gene>
    <name evidence="6" type="ORF">ESY86_11490</name>
</gene>
<dbReference type="InterPro" id="IPR025380">
    <property type="entry name" value="DUF4369"/>
</dbReference>
<protein>
    <submittedName>
        <fullName evidence="6">AhpC/TSA family protein</fullName>
    </submittedName>
</protein>
<proteinExistence type="predicted"/>
<dbReference type="InterPro" id="IPR050553">
    <property type="entry name" value="Thioredoxin_ResA/DsbE_sf"/>
</dbReference>
<evidence type="ECO:0000256" key="1">
    <source>
        <dbReference type="ARBA" id="ARBA00004196"/>
    </source>
</evidence>
<dbReference type="InterPro" id="IPR036249">
    <property type="entry name" value="Thioredoxin-like_sf"/>
</dbReference>
<dbReference type="Gene3D" id="3.40.30.10">
    <property type="entry name" value="Glutaredoxin"/>
    <property type="match status" value="1"/>
</dbReference>
<keyword evidence="7" id="KW-1185">Reference proteome</keyword>
<accession>A0A5C6ZI44</accession>
<sequence length="385" mass="43002">MMKKLFFFLSLGAMVCSCNTELKTPIEGYRVVGETPGVYNGIRVYLHVLDQKGRQRSIDTAIVLNERFTFEGSLKGPQYVELTVNSIKGTLPLILIPEEVRLTIDSNDVGNSNISSSNANDALKTYNQTISAIDDEYNTLAQQLNKQSTSNDADPDVVSQKLAQIKARKDAYPYEFIKANTDNYYSLILINEMLWKRKMEVNKLEQSYAALGKDITASDFGQEVNRRIAATKAAIAPLMATEIGQQAPNFTAPTPEGTSFKLYDNLGKVTIVDFWAAWCGPCRRENPNVVKVYDKYHDKGLEIVGVSLDGNRRQQDPKAAWIKAIKDDKLTWHQVSNLNYFNDPVAKAYAIQSIPATFILDANGKIIAKNLRGASLERKIAELLD</sequence>
<dbReference type="Proteomes" id="UP000321578">
    <property type="component" value="Unassembled WGS sequence"/>
</dbReference>
<dbReference type="AlphaFoldDB" id="A0A5C6ZI44"/>
<organism evidence="6 7">
    <name type="scientific">Subsaximicrobium wynnwilliamsii</name>
    <dbReference type="NCBI Taxonomy" id="291179"/>
    <lineage>
        <taxon>Bacteria</taxon>
        <taxon>Pseudomonadati</taxon>
        <taxon>Bacteroidota</taxon>
        <taxon>Flavobacteriia</taxon>
        <taxon>Flavobacteriales</taxon>
        <taxon>Flavobacteriaceae</taxon>
        <taxon>Subsaximicrobium</taxon>
    </lineage>
</organism>
<keyword evidence="3" id="KW-1015">Disulfide bond</keyword>
<dbReference type="SUPFAM" id="SSF52833">
    <property type="entry name" value="Thioredoxin-like"/>
    <property type="match status" value="1"/>
</dbReference>
<dbReference type="InterPro" id="IPR000866">
    <property type="entry name" value="AhpC/TSA"/>
</dbReference>
<reference evidence="6 7" key="1">
    <citation type="submission" date="2019-08" db="EMBL/GenBank/DDBJ databases">
        <title>Genomes of Subsaximicrobium wynnwilliamsii strains.</title>
        <authorList>
            <person name="Bowman J.P."/>
        </authorList>
    </citation>
    <scope>NUCLEOTIDE SEQUENCE [LARGE SCALE GENOMIC DNA]</scope>
    <source>
        <strain evidence="6 7">2-80-2</strain>
    </source>
</reference>
<dbReference type="InterPro" id="IPR013766">
    <property type="entry name" value="Thioredoxin_domain"/>
</dbReference>
<evidence type="ECO:0000256" key="3">
    <source>
        <dbReference type="ARBA" id="ARBA00023157"/>
    </source>
</evidence>
<dbReference type="OrthoDB" id="1069091at2"/>
<dbReference type="CDD" id="cd02966">
    <property type="entry name" value="TlpA_like_family"/>
    <property type="match status" value="1"/>
</dbReference>
<dbReference type="PROSITE" id="PS51352">
    <property type="entry name" value="THIOREDOXIN_2"/>
    <property type="match status" value="1"/>
</dbReference>
<keyword evidence="4" id="KW-0676">Redox-active center</keyword>
<feature type="domain" description="Thioredoxin" evidence="5">
    <location>
        <begin position="241"/>
        <end position="385"/>
    </location>
</feature>
<dbReference type="GO" id="GO:0016209">
    <property type="term" value="F:antioxidant activity"/>
    <property type="evidence" value="ECO:0007669"/>
    <property type="project" value="InterPro"/>
</dbReference>
<evidence type="ECO:0000256" key="2">
    <source>
        <dbReference type="ARBA" id="ARBA00022748"/>
    </source>
</evidence>